<dbReference type="GO" id="GO:0044281">
    <property type="term" value="P:small molecule metabolic process"/>
    <property type="evidence" value="ECO:0007669"/>
    <property type="project" value="UniProtKB-ARBA"/>
</dbReference>
<evidence type="ECO:0000313" key="4">
    <source>
        <dbReference type="EMBL" id="PSO05497.1"/>
    </source>
</evidence>
<reference evidence="4 5" key="1">
    <citation type="submission" date="2017-04" db="EMBL/GenBank/DDBJ databases">
        <title>Novel microbial lineages endemic to geothermal iron-oxide mats fill important gaps in the evolutionary history of Archaea.</title>
        <authorList>
            <person name="Jay Z.J."/>
            <person name="Beam J.P."/>
            <person name="Dlakic M."/>
            <person name="Rusch D.B."/>
            <person name="Kozubal M.A."/>
            <person name="Inskeep W.P."/>
        </authorList>
    </citation>
    <scope>NUCLEOTIDE SEQUENCE [LARGE SCALE GENOMIC DNA]</scope>
    <source>
        <strain evidence="4">ECH_B_SAG-G16</strain>
    </source>
</reference>
<comment type="caution">
    <text evidence="4">The sequence shown here is derived from an EMBL/GenBank/DDBJ whole genome shotgun (WGS) entry which is preliminary data.</text>
</comment>
<dbReference type="SUPFAM" id="SSF56529">
    <property type="entry name" value="FAH"/>
    <property type="match status" value="1"/>
</dbReference>
<evidence type="ECO:0000259" key="3">
    <source>
        <dbReference type="Pfam" id="PF01557"/>
    </source>
</evidence>
<dbReference type="EMBL" id="NEXO01000028">
    <property type="protein sequence ID" value="PSO05497.1"/>
    <property type="molecule type" value="Genomic_DNA"/>
</dbReference>
<keyword evidence="2" id="KW-0479">Metal-binding</keyword>
<organism evidence="4 5">
    <name type="scientific">Candidatus Marsarchaeota G2 archaeon ECH_B_SAG-G16</name>
    <dbReference type="NCBI Taxonomy" id="1978167"/>
    <lineage>
        <taxon>Archaea</taxon>
        <taxon>Candidatus Marsarchaeota</taxon>
        <taxon>Candidatus Marsarchaeota group 2</taxon>
    </lineage>
</organism>
<dbReference type="Pfam" id="PF01557">
    <property type="entry name" value="FAA_hydrolase"/>
    <property type="match status" value="1"/>
</dbReference>
<dbReference type="InterPro" id="IPR011234">
    <property type="entry name" value="Fumarylacetoacetase-like_C"/>
</dbReference>
<accession>A0A2R6C3M6</accession>
<feature type="non-terminal residue" evidence="4">
    <location>
        <position position="1"/>
    </location>
</feature>
<dbReference type="GO" id="GO:0003824">
    <property type="term" value="F:catalytic activity"/>
    <property type="evidence" value="ECO:0007669"/>
    <property type="project" value="InterPro"/>
</dbReference>
<dbReference type="GO" id="GO:0046872">
    <property type="term" value="F:metal ion binding"/>
    <property type="evidence" value="ECO:0007669"/>
    <property type="project" value="UniProtKB-KW"/>
</dbReference>
<evidence type="ECO:0000313" key="5">
    <source>
        <dbReference type="Proteomes" id="UP000241886"/>
    </source>
</evidence>
<gene>
    <name evidence="4" type="ORF">B9Q13_01765</name>
</gene>
<feature type="domain" description="Fumarylacetoacetase-like C-terminal" evidence="3">
    <location>
        <begin position="122"/>
        <end position="336"/>
    </location>
</feature>
<dbReference type="AlphaFoldDB" id="A0A2R6C3M6"/>
<evidence type="ECO:0000256" key="2">
    <source>
        <dbReference type="ARBA" id="ARBA00022723"/>
    </source>
</evidence>
<sequence length="339" mass="38021">GKYTKSDSKILRLLTYSHSGLPVKRTAFLLGERVVDLQSASKLYVYSNEKDLFQEGYAEALAPTDMLSLISLGEGAINHAQKVYAFVQDLLDDKTEVKGVESEKLVYELSQVRVRAPLRPRKIIHTAGNFREHAKEGEEAGWPFPIPQWISFLKNPDSVIGHDDEILKPSFTKQLDHELEMGIIIGKKMKNVSPQRAYEGIFGFTVFNDVTARDIQREEMKNGLLNFGKNLDTFAPLGPVIVPKNQIGDPHNLTMELRVNGDVRQFGSTSRLSVRIEEIVAKYSWVTLYPGDMISTGTISGVAAFRKPDPTPYFLKHGDVLECEIEKIGLLRNTVVNAE</sequence>
<evidence type="ECO:0000256" key="1">
    <source>
        <dbReference type="ARBA" id="ARBA00010211"/>
    </source>
</evidence>
<dbReference type="InterPro" id="IPR036663">
    <property type="entry name" value="Fumarylacetoacetase_C_sf"/>
</dbReference>
<comment type="similarity">
    <text evidence="1">Belongs to the FAH family.</text>
</comment>
<dbReference type="PANTHER" id="PTHR42796">
    <property type="entry name" value="FUMARYLACETOACETATE HYDROLASE DOMAIN-CONTAINING PROTEIN 2A-RELATED"/>
    <property type="match status" value="1"/>
</dbReference>
<dbReference type="InterPro" id="IPR051121">
    <property type="entry name" value="FAH"/>
</dbReference>
<proteinExistence type="inferred from homology"/>
<dbReference type="PANTHER" id="PTHR42796:SF4">
    <property type="entry name" value="FUMARYLACETOACETATE HYDROLASE DOMAIN-CONTAINING PROTEIN 2A"/>
    <property type="match status" value="1"/>
</dbReference>
<name>A0A2R6C3M6_9ARCH</name>
<protein>
    <recommendedName>
        <fullName evidence="3">Fumarylacetoacetase-like C-terminal domain-containing protein</fullName>
    </recommendedName>
</protein>
<dbReference type="Gene3D" id="3.90.850.10">
    <property type="entry name" value="Fumarylacetoacetase-like, C-terminal domain"/>
    <property type="match status" value="1"/>
</dbReference>
<dbReference type="Proteomes" id="UP000241886">
    <property type="component" value="Unassembled WGS sequence"/>
</dbReference>